<accession>A0A432W9C1</accession>
<evidence type="ECO:0000256" key="7">
    <source>
        <dbReference type="ARBA" id="ARBA00022833"/>
    </source>
</evidence>
<feature type="binding site" evidence="10">
    <location>
        <position position="15"/>
    </location>
    <ligand>
        <name>Zn(2+)</name>
        <dbReference type="ChEBI" id="CHEBI:29105"/>
        <label>1</label>
    </ligand>
</feature>
<keyword evidence="6 10" id="KW-0378">Hydrolase</keyword>
<dbReference type="NCBIfam" id="TIGR00856">
    <property type="entry name" value="pyrC_dimer"/>
    <property type="match status" value="1"/>
</dbReference>
<reference evidence="13 14" key="1">
    <citation type="journal article" date="2011" name="Front. Microbiol.">
        <title>Genomic signatures of strain selection and enhancement in Bacillus atrophaeus var. globigii, a historical biowarfare simulant.</title>
        <authorList>
            <person name="Gibbons H.S."/>
            <person name="Broomall S.M."/>
            <person name="McNew L.A."/>
            <person name="Daligault H."/>
            <person name="Chapman C."/>
            <person name="Bruce D."/>
            <person name="Karavis M."/>
            <person name="Krepps M."/>
            <person name="McGregor P.A."/>
            <person name="Hong C."/>
            <person name="Park K.H."/>
            <person name="Akmal A."/>
            <person name="Feldman A."/>
            <person name="Lin J.S."/>
            <person name="Chang W.E."/>
            <person name="Higgs B.W."/>
            <person name="Demirev P."/>
            <person name="Lindquist J."/>
            <person name="Liem A."/>
            <person name="Fochler E."/>
            <person name="Read T.D."/>
            <person name="Tapia R."/>
            <person name="Johnson S."/>
            <person name="Bishop-Lilly K.A."/>
            <person name="Detter C."/>
            <person name="Han C."/>
            <person name="Sozhamannan S."/>
            <person name="Rosenzweig C.N."/>
            <person name="Skowronski E.W."/>
        </authorList>
    </citation>
    <scope>NUCLEOTIDE SEQUENCE [LARGE SCALE GENOMIC DNA]</scope>
    <source>
        <strain evidence="13 14">MLST1</strain>
    </source>
</reference>
<evidence type="ECO:0000313" key="13">
    <source>
        <dbReference type="EMBL" id="RUO26692.1"/>
    </source>
</evidence>
<dbReference type="HAMAP" id="MF_00219">
    <property type="entry name" value="PyrC_classII"/>
    <property type="match status" value="1"/>
</dbReference>
<dbReference type="PANTHER" id="PTHR43137:SF1">
    <property type="entry name" value="DIHYDROOROTASE"/>
    <property type="match status" value="1"/>
</dbReference>
<comment type="catalytic activity">
    <reaction evidence="9 10 11">
        <text>(S)-dihydroorotate + H2O = N-carbamoyl-L-aspartate + H(+)</text>
        <dbReference type="Rhea" id="RHEA:24296"/>
        <dbReference type="ChEBI" id="CHEBI:15377"/>
        <dbReference type="ChEBI" id="CHEBI:15378"/>
        <dbReference type="ChEBI" id="CHEBI:30864"/>
        <dbReference type="ChEBI" id="CHEBI:32814"/>
        <dbReference type="EC" id="3.5.2.3"/>
    </reaction>
</comment>
<dbReference type="CDD" id="cd01294">
    <property type="entry name" value="DHOase"/>
    <property type="match status" value="1"/>
</dbReference>
<dbReference type="Proteomes" id="UP000288293">
    <property type="component" value="Unassembled WGS sequence"/>
</dbReference>
<evidence type="ECO:0000256" key="11">
    <source>
        <dbReference type="RuleBase" id="RU003440"/>
    </source>
</evidence>
<dbReference type="GO" id="GO:0006207">
    <property type="term" value="P:'de novo' pyrimidine nucleobase biosynthetic process"/>
    <property type="evidence" value="ECO:0007669"/>
    <property type="project" value="TreeGrafter"/>
</dbReference>
<feature type="active site" evidence="10">
    <location>
        <position position="247"/>
    </location>
</feature>
<dbReference type="FunFam" id="3.20.20.140:FF:000006">
    <property type="entry name" value="Dihydroorotase"/>
    <property type="match status" value="1"/>
</dbReference>
<evidence type="ECO:0000256" key="9">
    <source>
        <dbReference type="ARBA" id="ARBA00048492"/>
    </source>
</evidence>
<dbReference type="InterPro" id="IPR002195">
    <property type="entry name" value="Dihydroorotase_CS"/>
</dbReference>
<keyword evidence="8 10" id="KW-0665">Pyrimidine biosynthesis</keyword>
<dbReference type="SUPFAM" id="SSF51556">
    <property type="entry name" value="Metallo-dependent hydrolases"/>
    <property type="match status" value="1"/>
</dbReference>
<dbReference type="InterPro" id="IPR032466">
    <property type="entry name" value="Metal_Hydrolase"/>
</dbReference>
<comment type="function">
    <text evidence="1 10">Catalyzes the reversible cyclization of carbamoyl aspartate to dihydroorotate.</text>
</comment>
<feature type="binding site" evidence="10">
    <location>
        <position position="174"/>
    </location>
    <ligand>
        <name>Zn(2+)</name>
        <dbReference type="ChEBI" id="CHEBI:29105"/>
        <label>2</label>
    </ligand>
</feature>
<keyword evidence="14" id="KW-1185">Reference proteome</keyword>
<feature type="binding site" evidence="10">
    <location>
        <position position="263"/>
    </location>
    <ligand>
        <name>substrate</name>
    </ligand>
</feature>
<dbReference type="UniPathway" id="UPA00070">
    <property type="reaction ID" value="UER00117"/>
</dbReference>
<name>A0A432W9C1_9GAMM</name>
<sequence length="350" mass="38574">MDTLSITRPDDWHLHLRDGPLLAGTVAASSRQFGRAVVMPNLVPPVTSVELALAYRQRIMAAVPEEYAFQPLMALYLTQQTTVADIRAAAAEEAVIGFKLYPAGATTNSASGVTDVSQLTEVLSAMADLGVPLLVHGEVTEPDIDIFDREQVFIDRYLVDIHAQHPRLKLILEHITTKNAVDFVMGCNENVAATITPQHLLMNRNDILVGGIRPHNYCLPILKRRQHQLALQQAAISGNPKFFLGTDSAPHSQDKKENACGCAGCYSAPAALELYAQIFNELGALDKLEDFASHFGADFYGYPRATEKVTLRRESWQVPEKVSIAKQDFVPYWAGETLAWRFAADNTLSD</sequence>
<comment type="similarity">
    <text evidence="3 10 11">Belongs to the metallo-dependent hydrolases superfamily. DHOase family. Class II DHOase subfamily.</text>
</comment>
<comment type="pathway">
    <text evidence="2 10 11">Pyrimidine metabolism; UMP biosynthesis via de novo pathway; (S)-dihydroorotate from bicarbonate: step 3/3.</text>
</comment>
<dbReference type="PROSITE" id="PS00483">
    <property type="entry name" value="DIHYDROOROTASE_2"/>
    <property type="match status" value="1"/>
</dbReference>
<feature type="binding site" evidence="10">
    <location>
        <position position="247"/>
    </location>
    <ligand>
        <name>Zn(2+)</name>
        <dbReference type="ChEBI" id="CHEBI:29105"/>
        <label>1</label>
    </ligand>
</feature>
<comment type="caution">
    <text evidence="13">The sequence shown here is derived from an EMBL/GenBank/DDBJ whole genome shotgun (WGS) entry which is preliminary data.</text>
</comment>
<dbReference type="Gene3D" id="3.20.20.140">
    <property type="entry name" value="Metal-dependent hydrolases"/>
    <property type="match status" value="1"/>
</dbReference>
<dbReference type="PROSITE" id="PS00482">
    <property type="entry name" value="DIHYDROOROTASE_1"/>
    <property type="match status" value="1"/>
</dbReference>
<evidence type="ECO:0000256" key="8">
    <source>
        <dbReference type="ARBA" id="ARBA00022975"/>
    </source>
</evidence>
<evidence type="ECO:0000313" key="14">
    <source>
        <dbReference type="Proteomes" id="UP000288293"/>
    </source>
</evidence>
<keyword evidence="5 10" id="KW-0479">Metal-binding</keyword>
<gene>
    <name evidence="10" type="primary">pyrC</name>
    <name evidence="13" type="ORF">CWE09_08325</name>
</gene>
<feature type="modified residue" description="N6-carboxylysine" evidence="10">
    <location>
        <position position="99"/>
    </location>
</feature>
<dbReference type="GO" id="GO:0044205">
    <property type="term" value="P:'de novo' UMP biosynthetic process"/>
    <property type="evidence" value="ECO:0007669"/>
    <property type="project" value="UniProtKB-UniRule"/>
</dbReference>
<dbReference type="EMBL" id="PIPL01000001">
    <property type="protein sequence ID" value="RUO26692.1"/>
    <property type="molecule type" value="Genomic_DNA"/>
</dbReference>
<organism evidence="13 14">
    <name type="scientific">Aliidiomarina minuta</name>
    <dbReference type="NCBI Taxonomy" id="880057"/>
    <lineage>
        <taxon>Bacteria</taxon>
        <taxon>Pseudomonadati</taxon>
        <taxon>Pseudomonadota</taxon>
        <taxon>Gammaproteobacteria</taxon>
        <taxon>Alteromonadales</taxon>
        <taxon>Idiomarinaceae</taxon>
        <taxon>Aliidiomarina</taxon>
    </lineage>
</organism>
<dbReference type="InterPro" id="IPR006680">
    <property type="entry name" value="Amidohydro-rel"/>
</dbReference>
<feature type="binding site" evidence="10">
    <location>
        <position position="219"/>
    </location>
    <ligand>
        <name>substrate</name>
    </ligand>
</feature>
<dbReference type="EC" id="3.5.2.3" evidence="4 10"/>
<feature type="binding site" evidence="10">
    <location>
        <position position="41"/>
    </location>
    <ligand>
        <name>substrate</name>
    </ligand>
</feature>
<dbReference type="GO" id="GO:0005829">
    <property type="term" value="C:cytosol"/>
    <property type="evidence" value="ECO:0007669"/>
    <property type="project" value="TreeGrafter"/>
</dbReference>
<feature type="domain" description="Amidohydrolase-related" evidence="12">
    <location>
        <begin position="11"/>
        <end position="302"/>
    </location>
</feature>
<evidence type="ECO:0000256" key="4">
    <source>
        <dbReference type="ARBA" id="ARBA00012860"/>
    </source>
</evidence>
<evidence type="ECO:0000256" key="1">
    <source>
        <dbReference type="ARBA" id="ARBA00002368"/>
    </source>
</evidence>
<dbReference type="PANTHER" id="PTHR43137">
    <property type="entry name" value="DIHYDROOROTASE"/>
    <property type="match status" value="1"/>
</dbReference>
<dbReference type="OrthoDB" id="9808095at2"/>
<feature type="binding site" evidence="10">
    <location>
        <begin position="15"/>
        <end position="17"/>
    </location>
    <ligand>
        <name>substrate</name>
    </ligand>
</feature>
<keyword evidence="7 10" id="KW-0862">Zinc</keyword>
<feature type="binding site" description="via carbamate group" evidence="10">
    <location>
        <position position="99"/>
    </location>
    <ligand>
        <name>Zn(2+)</name>
        <dbReference type="ChEBI" id="CHEBI:29105"/>
        <label>2</label>
    </ligand>
</feature>
<evidence type="ECO:0000259" key="12">
    <source>
        <dbReference type="Pfam" id="PF01979"/>
    </source>
</evidence>
<dbReference type="GO" id="GO:0008270">
    <property type="term" value="F:zinc ion binding"/>
    <property type="evidence" value="ECO:0007669"/>
    <property type="project" value="UniProtKB-UniRule"/>
</dbReference>
<feature type="binding site" evidence="10">
    <location>
        <position position="136"/>
    </location>
    <ligand>
        <name>Zn(2+)</name>
        <dbReference type="ChEBI" id="CHEBI:29105"/>
        <label>2</label>
    </ligand>
</feature>
<protein>
    <recommendedName>
        <fullName evidence="4 10">Dihydroorotase</fullName>
        <shortName evidence="10">DHOase</shortName>
        <ecNumber evidence="4 10">3.5.2.3</ecNumber>
    </recommendedName>
</protein>
<comment type="subunit">
    <text evidence="10">Homodimer.</text>
</comment>
<dbReference type="InterPro" id="IPR004721">
    <property type="entry name" value="DHOdimr"/>
</dbReference>
<evidence type="ECO:0000256" key="10">
    <source>
        <dbReference type="HAMAP-Rule" id="MF_00219"/>
    </source>
</evidence>
<dbReference type="GO" id="GO:0004151">
    <property type="term" value="F:dihydroorotase activity"/>
    <property type="evidence" value="ECO:0007669"/>
    <property type="project" value="UniProtKB-UniRule"/>
</dbReference>
<dbReference type="Pfam" id="PF01979">
    <property type="entry name" value="Amidohydro_1"/>
    <property type="match status" value="1"/>
</dbReference>
<dbReference type="AlphaFoldDB" id="A0A432W9C1"/>
<evidence type="ECO:0000256" key="6">
    <source>
        <dbReference type="ARBA" id="ARBA00022801"/>
    </source>
</evidence>
<feature type="binding site" evidence="10">
    <location>
        <position position="251"/>
    </location>
    <ligand>
        <name>substrate</name>
    </ligand>
</feature>
<evidence type="ECO:0000256" key="2">
    <source>
        <dbReference type="ARBA" id="ARBA00004880"/>
    </source>
</evidence>
<feature type="binding site" description="via carbamate group" evidence="10">
    <location>
        <position position="99"/>
    </location>
    <ligand>
        <name>Zn(2+)</name>
        <dbReference type="ChEBI" id="CHEBI:29105"/>
        <label>1</label>
    </ligand>
</feature>
<proteinExistence type="inferred from homology"/>
<feature type="binding site" evidence="10">
    <location>
        <position position="13"/>
    </location>
    <ligand>
        <name>Zn(2+)</name>
        <dbReference type="ChEBI" id="CHEBI:29105"/>
        <label>1</label>
    </ligand>
</feature>
<evidence type="ECO:0000256" key="3">
    <source>
        <dbReference type="ARBA" id="ARBA00005631"/>
    </source>
</evidence>
<comment type="cofactor">
    <cofactor evidence="10 11">
        <name>Zn(2+)</name>
        <dbReference type="ChEBI" id="CHEBI:29105"/>
    </cofactor>
    <text evidence="10 11">Binds 2 Zn(2+) ions per subunit.</text>
</comment>
<evidence type="ECO:0000256" key="5">
    <source>
        <dbReference type="ARBA" id="ARBA00022723"/>
    </source>
</evidence>
<dbReference type="RefSeq" id="WP_126803503.1">
    <property type="nucleotide sequence ID" value="NZ_PIPL01000001.1"/>
</dbReference>
<feature type="binding site" evidence="10">
    <location>
        <position position="136"/>
    </location>
    <ligand>
        <name>substrate</name>
    </ligand>
</feature>
<dbReference type="PIRSF" id="PIRSF001237">
    <property type="entry name" value="DHOdimr"/>
    <property type="match status" value="1"/>
</dbReference>